<comment type="caution">
    <text evidence="1">The sequence shown here is derived from an EMBL/GenBank/DDBJ whole genome shotgun (WGS) entry which is preliminary data.</text>
</comment>
<organism evidence="1 2">
    <name type="scientific">Sphaerosporella brunnea</name>
    <dbReference type="NCBI Taxonomy" id="1250544"/>
    <lineage>
        <taxon>Eukaryota</taxon>
        <taxon>Fungi</taxon>
        <taxon>Dikarya</taxon>
        <taxon>Ascomycota</taxon>
        <taxon>Pezizomycotina</taxon>
        <taxon>Pezizomycetes</taxon>
        <taxon>Pezizales</taxon>
        <taxon>Pyronemataceae</taxon>
        <taxon>Sphaerosporella</taxon>
    </lineage>
</organism>
<dbReference type="Proteomes" id="UP000326924">
    <property type="component" value="Unassembled WGS sequence"/>
</dbReference>
<dbReference type="EMBL" id="VXIS01000077">
    <property type="protein sequence ID" value="KAA8907600.1"/>
    <property type="molecule type" value="Genomic_DNA"/>
</dbReference>
<sequence length="200" mass="22774">MRKVKPTRITPAGNLKFQMMLAAVWMLRNEKAASTQYSQIVTDPSDATAVDHSFCLSTQRNTCERDTRAVLETNKEKVHVGPESPTDRWLVWQLFCWVFDIQFWATASEAHRGWSAAVPDKNNIQYTQTYREMREGLIRSSASLVFTSSKDWPAGHNTYTKTSAISSTSLGEQKPNIEVLLGLGGFWLGHRRVNSRRHQI</sequence>
<gene>
    <name evidence="1" type="ORF">FN846DRAFT_889779</name>
</gene>
<reference evidence="1 2" key="1">
    <citation type="submission" date="2019-09" db="EMBL/GenBank/DDBJ databases">
        <title>Draft genome of the ectomycorrhizal ascomycete Sphaerosporella brunnea.</title>
        <authorList>
            <consortium name="DOE Joint Genome Institute"/>
            <person name="Benucci G.M."/>
            <person name="Marozzi G."/>
            <person name="Antonielli L."/>
            <person name="Sanchez S."/>
            <person name="Marco P."/>
            <person name="Wang X."/>
            <person name="Falini L.B."/>
            <person name="Barry K."/>
            <person name="Haridas S."/>
            <person name="Lipzen A."/>
            <person name="Labutti K."/>
            <person name="Grigoriev I.V."/>
            <person name="Murat C."/>
            <person name="Martin F."/>
            <person name="Albertini E."/>
            <person name="Donnini D."/>
            <person name="Bonito G."/>
        </authorList>
    </citation>
    <scope>NUCLEOTIDE SEQUENCE [LARGE SCALE GENOMIC DNA]</scope>
    <source>
        <strain evidence="1 2">Sb_GMNB300</strain>
    </source>
</reference>
<keyword evidence="2" id="KW-1185">Reference proteome</keyword>
<proteinExistence type="predicted"/>
<evidence type="ECO:0000313" key="1">
    <source>
        <dbReference type="EMBL" id="KAA8907600.1"/>
    </source>
</evidence>
<dbReference type="AlphaFoldDB" id="A0A5J5EZN0"/>
<evidence type="ECO:0000313" key="2">
    <source>
        <dbReference type="Proteomes" id="UP000326924"/>
    </source>
</evidence>
<name>A0A5J5EZN0_9PEZI</name>
<dbReference type="InParanoid" id="A0A5J5EZN0"/>
<protein>
    <submittedName>
        <fullName evidence="1">Uncharacterized protein</fullName>
    </submittedName>
</protein>
<accession>A0A5J5EZN0</accession>